<sequence>MNQFLAHHRLSYLQSVTYIDWKATQSWFSYNLFDGPTSRKLTKFRSWQLKNACDTLPTMDLMAKYYPDTFNNCLTCWHCKEENETNTHLWLCPTSLWNINPILKNFAIELIATIRSHCDTLTLDVSDTIRRNPIFSWCFKSSNLILPSAVRGLSRKLMLSTFCKLTLLFKTNIWKSRNQKFKLWKLRNKISKRSLKRSQQSKVTTSRKRHRKTALDNSNISTLNTTRRPNHNRYHHNHNSTMNYLI</sequence>
<feature type="region of interest" description="Disordered" evidence="1">
    <location>
        <begin position="193"/>
        <end position="246"/>
    </location>
</feature>
<dbReference type="AlphaFoldDB" id="A0A2Z6QV72"/>
<reference evidence="3" key="2">
    <citation type="submission" date="2019-10" db="EMBL/GenBank/DDBJ databases">
        <title>Conservation and host-specific expression of non-tandemly repeated heterogenous ribosome RNA gene in arbuscular mycorrhizal fungi.</title>
        <authorList>
            <person name="Maeda T."/>
            <person name="Kobayashi Y."/>
            <person name="Nakagawa T."/>
            <person name="Ezawa T."/>
            <person name="Yamaguchi K."/>
            <person name="Bino T."/>
            <person name="Nishimoto Y."/>
            <person name="Shigenobu S."/>
            <person name="Kawaguchi M."/>
        </authorList>
    </citation>
    <scope>NUCLEOTIDE SEQUENCE</scope>
    <source>
        <strain evidence="3">HR1</strain>
    </source>
</reference>
<name>A0A2Z6QV72_9GLOM</name>
<dbReference type="EMBL" id="BEXD01001450">
    <property type="protein sequence ID" value="GBB94187.1"/>
    <property type="molecule type" value="Genomic_DNA"/>
</dbReference>
<evidence type="ECO:0000313" key="4">
    <source>
        <dbReference type="Proteomes" id="UP000247702"/>
    </source>
</evidence>
<dbReference type="Proteomes" id="UP000615446">
    <property type="component" value="Unassembled WGS sequence"/>
</dbReference>
<organism evidence="2 4">
    <name type="scientific">Rhizophagus clarus</name>
    <dbReference type="NCBI Taxonomy" id="94130"/>
    <lineage>
        <taxon>Eukaryota</taxon>
        <taxon>Fungi</taxon>
        <taxon>Fungi incertae sedis</taxon>
        <taxon>Mucoromycota</taxon>
        <taxon>Glomeromycotina</taxon>
        <taxon>Glomeromycetes</taxon>
        <taxon>Glomerales</taxon>
        <taxon>Glomeraceae</taxon>
        <taxon>Rhizophagus</taxon>
    </lineage>
</organism>
<dbReference type="OrthoDB" id="10267219at2759"/>
<protein>
    <submittedName>
        <fullName evidence="3">Ribonuclease H-like domain-containing protein</fullName>
    </submittedName>
</protein>
<keyword evidence="4" id="KW-1185">Reference proteome</keyword>
<accession>A0A2Z6QV72</accession>
<evidence type="ECO:0000256" key="1">
    <source>
        <dbReference type="SAM" id="MobiDB-lite"/>
    </source>
</evidence>
<reference evidence="2 4" key="1">
    <citation type="submission" date="2017-11" db="EMBL/GenBank/DDBJ databases">
        <title>The genome of Rhizophagus clarus HR1 reveals common genetic basis of auxotrophy among arbuscular mycorrhizal fungi.</title>
        <authorList>
            <person name="Kobayashi Y."/>
        </authorList>
    </citation>
    <scope>NUCLEOTIDE SEQUENCE [LARGE SCALE GENOMIC DNA]</scope>
    <source>
        <strain evidence="2 4">HR1</strain>
    </source>
</reference>
<feature type="compositionally biased region" description="Basic residues" evidence="1">
    <location>
        <begin position="228"/>
        <end position="238"/>
    </location>
</feature>
<evidence type="ECO:0000313" key="3">
    <source>
        <dbReference type="EMBL" id="GES78557.1"/>
    </source>
</evidence>
<gene>
    <name evidence="3" type="ORF">RCL2_000587400</name>
    <name evidence="2" type="ORF">RclHR1_23020004</name>
</gene>
<comment type="caution">
    <text evidence="2">The sequence shown here is derived from an EMBL/GenBank/DDBJ whole genome shotgun (WGS) entry which is preliminary data.</text>
</comment>
<dbReference type="Proteomes" id="UP000247702">
    <property type="component" value="Unassembled WGS sequence"/>
</dbReference>
<dbReference type="EMBL" id="BLAL01000040">
    <property type="protein sequence ID" value="GES78557.1"/>
    <property type="molecule type" value="Genomic_DNA"/>
</dbReference>
<proteinExistence type="predicted"/>
<evidence type="ECO:0000313" key="2">
    <source>
        <dbReference type="EMBL" id="GBB94187.1"/>
    </source>
</evidence>